<dbReference type="AlphaFoldDB" id="A0A9W9YBX5"/>
<keyword evidence="6" id="KW-1133">Transmembrane helix</keyword>
<evidence type="ECO:0000256" key="7">
    <source>
        <dbReference type="ARBA" id="ARBA00023136"/>
    </source>
</evidence>
<feature type="domain" description="Fibronectin type-III" evidence="11">
    <location>
        <begin position="439"/>
        <end position="536"/>
    </location>
</feature>
<dbReference type="PANTHER" id="PTHR13817">
    <property type="entry name" value="TITIN"/>
    <property type="match status" value="1"/>
</dbReference>
<reference evidence="12" key="1">
    <citation type="submission" date="2023-01" db="EMBL/GenBank/DDBJ databases">
        <title>Genome assembly of the deep-sea coral Lophelia pertusa.</title>
        <authorList>
            <person name="Herrera S."/>
            <person name="Cordes E."/>
        </authorList>
    </citation>
    <scope>NUCLEOTIDE SEQUENCE</scope>
    <source>
        <strain evidence="12">USNM1676648</strain>
        <tissue evidence="12">Polyp</tissue>
    </source>
</reference>
<feature type="domain" description="Ig-like" evidence="10">
    <location>
        <begin position="160"/>
        <end position="247"/>
    </location>
</feature>
<dbReference type="InterPro" id="IPR003598">
    <property type="entry name" value="Ig_sub2"/>
</dbReference>
<dbReference type="SMART" id="SM00409">
    <property type="entry name" value="IG"/>
    <property type="match status" value="2"/>
</dbReference>
<dbReference type="CDD" id="cd00063">
    <property type="entry name" value="FN3"/>
    <property type="match status" value="2"/>
</dbReference>
<proteinExistence type="predicted"/>
<keyword evidence="4" id="KW-0677">Repeat</keyword>
<organism evidence="12 13">
    <name type="scientific">Desmophyllum pertusum</name>
    <dbReference type="NCBI Taxonomy" id="174260"/>
    <lineage>
        <taxon>Eukaryota</taxon>
        <taxon>Metazoa</taxon>
        <taxon>Cnidaria</taxon>
        <taxon>Anthozoa</taxon>
        <taxon>Hexacorallia</taxon>
        <taxon>Scleractinia</taxon>
        <taxon>Caryophylliina</taxon>
        <taxon>Caryophylliidae</taxon>
        <taxon>Desmophyllum</taxon>
    </lineage>
</organism>
<feature type="domain" description="Fibronectin type-III" evidence="11">
    <location>
        <begin position="344"/>
        <end position="436"/>
    </location>
</feature>
<dbReference type="PROSITE" id="PS50853">
    <property type="entry name" value="FN3"/>
    <property type="match status" value="2"/>
</dbReference>
<feature type="domain" description="Ig-like" evidence="10">
    <location>
        <begin position="1"/>
        <end position="70"/>
    </location>
</feature>
<evidence type="ECO:0000256" key="8">
    <source>
        <dbReference type="ARBA" id="ARBA00023157"/>
    </source>
</evidence>
<dbReference type="EMBL" id="MU827787">
    <property type="protein sequence ID" value="KAJ7333119.1"/>
    <property type="molecule type" value="Genomic_DNA"/>
</dbReference>
<dbReference type="SMART" id="SM00408">
    <property type="entry name" value="IGc2"/>
    <property type="match status" value="2"/>
</dbReference>
<evidence type="ECO:0000256" key="3">
    <source>
        <dbReference type="ARBA" id="ARBA00022729"/>
    </source>
</evidence>
<dbReference type="FunFam" id="2.60.40.10:FF:000017">
    <property type="entry name" value="Down syndrome cell adhesion molecule b"/>
    <property type="match status" value="1"/>
</dbReference>
<dbReference type="InterPro" id="IPR036116">
    <property type="entry name" value="FN3_sf"/>
</dbReference>
<comment type="caution">
    <text evidence="12">The sequence shown here is derived from an EMBL/GenBank/DDBJ whole genome shotgun (WGS) entry which is preliminary data.</text>
</comment>
<dbReference type="Pfam" id="PF07679">
    <property type="entry name" value="I-set"/>
    <property type="match status" value="1"/>
</dbReference>
<dbReference type="Pfam" id="PF13927">
    <property type="entry name" value="Ig_3"/>
    <property type="match status" value="1"/>
</dbReference>
<dbReference type="InterPro" id="IPR003599">
    <property type="entry name" value="Ig_sub"/>
</dbReference>
<dbReference type="Gene3D" id="2.60.40.10">
    <property type="entry name" value="Immunoglobulins"/>
    <property type="match status" value="6"/>
</dbReference>
<keyword evidence="13" id="KW-1185">Reference proteome</keyword>
<evidence type="ECO:0000313" key="12">
    <source>
        <dbReference type="EMBL" id="KAJ7333119.1"/>
    </source>
</evidence>
<evidence type="ECO:0000256" key="2">
    <source>
        <dbReference type="ARBA" id="ARBA00022692"/>
    </source>
</evidence>
<evidence type="ECO:0000259" key="10">
    <source>
        <dbReference type="PROSITE" id="PS50835"/>
    </source>
</evidence>
<evidence type="ECO:0000313" key="13">
    <source>
        <dbReference type="Proteomes" id="UP001163046"/>
    </source>
</evidence>
<keyword evidence="9" id="KW-0393">Immunoglobulin domain</keyword>
<evidence type="ECO:0000256" key="1">
    <source>
        <dbReference type="ARBA" id="ARBA00004167"/>
    </source>
</evidence>
<dbReference type="SMART" id="SM00060">
    <property type="entry name" value="FN3"/>
    <property type="match status" value="2"/>
</dbReference>
<dbReference type="InterPro" id="IPR003961">
    <property type="entry name" value="FN3_dom"/>
</dbReference>
<dbReference type="PANTHER" id="PTHR13817:SF73">
    <property type="entry name" value="FIBRONECTIN TYPE-III DOMAIN-CONTAINING PROTEIN"/>
    <property type="match status" value="1"/>
</dbReference>
<protein>
    <submittedName>
        <fullName evidence="12">Axonal fasciculation</fullName>
    </submittedName>
</protein>
<evidence type="ECO:0000256" key="6">
    <source>
        <dbReference type="ARBA" id="ARBA00022989"/>
    </source>
</evidence>
<dbReference type="GO" id="GO:0007155">
    <property type="term" value="P:cell adhesion"/>
    <property type="evidence" value="ECO:0007669"/>
    <property type="project" value="UniProtKB-KW"/>
</dbReference>
<evidence type="ECO:0000256" key="9">
    <source>
        <dbReference type="ARBA" id="ARBA00023319"/>
    </source>
</evidence>
<evidence type="ECO:0000259" key="11">
    <source>
        <dbReference type="PROSITE" id="PS50853"/>
    </source>
</evidence>
<dbReference type="Proteomes" id="UP001163046">
    <property type="component" value="Unassembled WGS sequence"/>
</dbReference>
<dbReference type="GO" id="GO:0016020">
    <property type="term" value="C:membrane"/>
    <property type="evidence" value="ECO:0007669"/>
    <property type="project" value="UniProtKB-SubCell"/>
</dbReference>
<dbReference type="OrthoDB" id="5961442at2759"/>
<evidence type="ECO:0000256" key="4">
    <source>
        <dbReference type="ARBA" id="ARBA00022737"/>
    </source>
</evidence>
<keyword evidence="5" id="KW-0130">Cell adhesion</keyword>
<dbReference type="InterPro" id="IPR050964">
    <property type="entry name" value="Striated_Muscle_Regulatory"/>
</dbReference>
<dbReference type="SUPFAM" id="SSF48726">
    <property type="entry name" value="Immunoglobulin"/>
    <property type="match status" value="3"/>
</dbReference>
<keyword evidence="3" id="KW-0732">Signal</keyword>
<keyword evidence="8" id="KW-1015">Disulfide bond</keyword>
<dbReference type="InterPro" id="IPR013098">
    <property type="entry name" value="Ig_I-set"/>
</dbReference>
<gene>
    <name evidence="12" type="primary">NCAM2_10</name>
    <name evidence="12" type="ORF">OS493_018294</name>
</gene>
<dbReference type="InterPro" id="IPR013783">
    <property type="entry name" value="Ig-like_fold"/>
</dbReference>
<sequence>MGTIKVGVFGYPDPSFSWKKDGRLLNTAANSCQTVLKDGSLKICKVTKSDRGNYTVVIEQASSEDDVKIEVFAVAYANIESFSRPQRFLTVDYPAIFMCKATGFPAPKYKWLSPDGNEITSIGNIKVQDGNLTFTTIEETKEKIGEDRAVVEVMEVFEAPSIDPSQGGQEELKRGEDYKLKCVATGNPLPDVTWLRDGVRDPRQQQTKGQAILEIENAQVSDSGEYTCVARNLAVDSNGNAIVKELVKTINVKSPPFVDKIASPGTVCSYMGNSDPTLVQCKFDGYPKPWVIMTFGDKLMSNATTTAIVKVTTDALRYFGLYKCYAKNEFGFKNHTVELKTAGKPSEVINFRAIPTCNSITLTWRPPTDDGCMPINKYVLEYKGITRNIDGDDKTYTIKDLKQNTKYSISLRATSKAEWGPRSSVEAQTTTYCAPGRPIIYSPASNLLNVGTLTLMWRAPEETGGDDDITYTVRYRVEKDKNTGNHGAWKTITTKNLQVEISELDNKVSYKFEVTAKNKGGTSGPAEKYIQTNFPGKRSSQARLVSSTFLTISVGGIFLLL</sequence>
<dbReference type="InterPro" id="IPR007110">
    <property type="entry name" value="Ig-like_dom"/>
</dbReference>
<dbReference type="InterPro" id="IPR036179">
    <property type="entry name" value="Ig-like_dom_sf"/>
</dbReference>
<evidence type="ECO:0000256" key="5">
    <source>
        <dbReference type="ARBA" id="ARBA00022889"/>
    </source>
</evidence>
<dbReference type="SUPFAM" id="SSF49265">
    <property type="entry name" value="Fibronectin type III"/>
    <property type="match status" value="1"/>
</dbReference>
<keyword evidence="2" id="KW-0812">Transmembrane</keyword>
<accession>A0A9W9YBX5</accession>
<comment type="subcellular location">
    <subcellularLocation>
        <location evidence="1">Membrane</location>
        <topology evidence="1">Single-pass membrane protein</topology>
    </subcellularLocation>
</comment>
<keyword evidence="7" id="KW-0472">Membrane</keyword>
<dbReference type="PROSITE" id="PS50835">
    <property type="entry name" value="IG_LIKE"/>
    <property type="match status" value="2"/>
</dbReference>
<name>A0A9W9YBX5_9CNID</name>
<dbReference type="Pfam" id="PF00041">
    <property type="entry name" value="fn3"/>
    <property type="match status" value="2"/>
</dbReference>